<reference evidence="4" key="1">
    <citation type="submission" date="2017-09" db="EMBL/GenBank/DDBJ databases">
        <title>Depth-based differentiation of microbial function through sediment-hosted aquifers and enrichment of novel symbionts in the deep terrestrial subsurface.</title>
        <authorList>
            <person name="Probst A.J."/>
            <person name="Ladd B."/>
            <person name="Jarett J.K."/>
            <person name="Geller-Mcgrath D.E."/>
            <person name="Sieber C.M.K."/>
            <person name="Emerson J.B."/>
            <person name="Anantharaman K."/>
            <person name="Thomas B.C."/>
            <person name="Malmstrom R."/>
            <person name="Stieglmeier M."/>
            <person name="Klingl A."/>
            <person name="Woyke T."/>
            <person name="Ryan C.M."/>
            <person name="Banfield J.F."/>
        </authorList>
    </citation>
    <scope>NUCLEOTIDE SEQUENCE [LARGE SCALE GENOMIC DNA]</scope>
</reference>
<accession>A0A2M6WKA8</accession>
<dbReference type="AlphaFoldDB" id="A0A2M6WKA8"/>
<feature type="chain" id="PRO_5014604497" evidence="2">
    <location>
        <begin position="30"/>
        <end position="556"/>
    </location>
</feature>
<sequence length="556" mass="60623">MKNILKKFKNIIISLLVVSMLITYSPAQATGIPVFDGGNFGQNIMNIIENTIGAVQQAYDTIQGYLEFDLSFVVSALKQEVLGELSSQVLSFSSGNSTEPKFVQDWGSFLEGSSLAGKAAYTDSVANSDICPSFKPQILNFLGHSGDSSSGGGNSNLDCSYNESSYRQSFTGGGGLSTYLQTLEPQNNFLGVYSSALNEQSQAGIKAEEAAKAEAIAGGGFLSVRDEDGIITTPGSLIQDLTSKAATVDFDLVVNAEQLEDIISNMGRSFIYQLTDNSSGGLTGSTTNRNRKTRNPDGSREELNCDNSPENLRDACLEAQESKQGSPGVLLETTANQLKEIINVRRSTDQQITQARKDEKDLVDRFKRIYRTGGRRRCYEGAVRLADPSSFDPTIPDPNTAYTYDIDGDSVRCTSSEEIEYHKTILASLTSLKMENLVELEKAIKFNKVLNRKTNAEDILALTEQFVTESRQFLTQPERDSNGELVPFGLDASGDPLTDSDGLIIPIPEDARNPVWNPAFDLEQAYIALDKSTDFLYLIQESSDNLAEPDPDEGGE</sequence>
<feature type="region of interest" description="Disordered" evidence="1">
    <location>
        <begin position="277"/>
        <end position="309"/>
    </location>
</feature>
<evidence type="ECO:0000313" key="4">
    <source>
        <dbReference type="Proteomes" id="UP000229112"/>
    </source>
</evidence>
<feature type="signal peptide" evidence="2">
    <location>
        <begin position="1"/>
        <end position="29"/>
    </location>
</feature>
<dbReference type="EMBL" id="PFAY01000009">
    <property type="protein sequence ID" value="PIT93209.1"/>
    <property type="molecule type" value="Genomic_DNA"/>
</dbReference>
<comment type="caution">
    <text evidence="3">The sequence shown here is derived from an EMBL/GenBank/DDBJ whole genome shotgun (WGS) entry which is preliminary data.</text>
</comment>
<gene>
    <name evidence="3" type="ORF">COU06_01165</name>
</gene>
<protein>
    <submittedName>
        <fullName evidence="3">Uncharacterized protein</fullName>
    </submittedName>
</protein>
<evidence type="ECO:0000256" key="2">
    <source>
        <dbReference type="SAM" id="SignalP"/>
    </source>
</evidence>
<evidence type="ECO:0000256" key="1">
    <source>
        <dbReference type="SAM" id="MobiDB-lite"/>
    </source>
</evidence>
<feature type="compositionally biased region" description="Polar residues" evidence="1">
    <location>
        <begin position="277"/>
        <end position="288"/>
    </location>
</feature>
<feature type="compositionally biased region" description="Basic and acidic residues" evidence="1">
    <location>
        <begin position="294"/>
        <end position="303"/>
    </location>
</feature>
<organism evidence="3 4">
    <name type="scientific">Candidatus Harrisonbacteria bacterium CG10_big_fil_rev_8_21_14_0_10_38_8</name>
    <dbReference type="NCBI Taxonomy" id="1974582"/>
    <lineage>
        <taxon>Bacteria</taxon>
        <taxon>Candidatus Harrisoniibacteriota</taxon>
    </lineage>
</organism>
<keyword evidence="2" id="KW-0732">Signal</keyword>
<proteinExistence type="predicted"/>
<dbReference type="Proteomes" id="UP000229112">
    <property type="component" value="Unassembled WGS sequence"/>
</dbReference>
<name>A0A2M6WKA8_9BACT</name>
<evidence type="ECO:0000313" key="3">
    <source>
        <dbReference type="EMBL" id="PIT93209.1"/>
    </source>
</evidence>